<dbReference type="AlphaFoldDB" id="A0AA97FJ32"/>
<accession>A0AA97FJ32</accession>
<reference evidence="1 2" key="1">
    <citation type="submission" date="2023-02" db="EMBL/GenBank/DDBJ databases">
        <title>Microbacterium betulae sp. nov., isolated from birch wood.</title>
        <authorList>
            <person name="Pasciak M."/>
            <person name="Pawlik K.J."/>
            <person name="Martynowski D."/>
            <person name="Laczmanski L."/>
            <person name="Ciekot J."/>
            <person name="Szponar B."/>
            <person name="Wojcik-Fatla A."/>
            <person name="Mackiewicz B."/>
            <person name="Farian E."/>
            <person name="Cholewa G."/>
            <person name="Cholewa A."/>
            <person name="Dutkiewicz J."/>
        </authorList>
    </citation>
    <scope>NUCLEOTIDE SEQUENCE [LARGE SCALE GENOMIC DNA]</scope>
    <source>
        <strain evidence="1 2">AB</strain>
    </source>
</reference>
<gene>
    <name evidence="1" type="ORF">N8K70_02985</name>
</gene>
<dbReference type="Proteomes" id="UP001305498">
    <property type="component" value="Chromosome"/>
</dbReference>
<protein>
    <submittedName>
        <fullName evidence="1">Uncharacterized protein</fullName>
    </submittedName>
</protein>
<organism evidence="1 2">
    <name type="scientific">Microbacterium betulae</name>
    <dbReference type="NCBI Taxonomy" id="2981139"/>
    <lineage>
        <taxon>Bacteria</taxon>
        <taxon>Bacillati</taxon>
        <taxon>Actinomycetota</taxon>
        <taxon>Actinomycetes</taxon>
        <taxon>Micrococcales</taxon>
        <taxon>Microbacteriaceae</taxon>
        <taxon>Microbacterium</taxon>
    </lineage>
</organism>
<evidence type="ECO:0000313" key="1">
    <source>
        <dbReference type="EMBL" id="WOF23658.1"/>
    </source>
</evidence>
<evidence type="ECO:0000313" key="2">
    <source>
        <dbReference type="Proteomes" id="UP001305498"/>
    </source>
</evidence>
<dbReference type="RefSeq" id="WP_317140130.1">
    <property type="nucleotide sequence ID" value="NZ_CP118157.1"/>
</dbReference>
<dbReference type="EMBL" id="CP118157">
    <property type="protein sequence ID" value="WOF23658.1"/>
    <property type="molecule type" value="Genomic_DNA"/>
</dbReference>
<proteinExistence type="predicted"/>
<sequence length="203" mass="21757">MSDQSVPLVWGVVPEPVRGVLQRLQERAAEAVEAMDTAQIGGVAPQNHDAAFLQMSAASEAADRATRDYRSLFNAYTHKFHQPKPPIGELAAMQGAVTQSFAKRYTPKTVAAIEALLSPKPDLAAIRAGIRALGFEDLRGISDELDSVIAAAEADPKFHPWSASSETARLSTPTPGTLADLMPDQYAKERAHVDGTIGSPRNL</sequence>
<keyword evidence="2" id="KW-1185">Reference proteome</keyword>
<name>A0AA97FJ32_9MICO</name>
<dbReference type="KEGG" id="mbet:N8K70_02985"/>